<name>A0ACB1MJX6_RANTA</name>
<dbReference type="Proteomes" id="UP001162501">
    <property type="component" value="Chromosome 34"/>
</dbReference>
<accession>A0ACB1MJX6</accession>
<protein>
    <submittedName>
        <fullName evidence="1">Uncharacterized protein</fullName>
    </submittedName>
</protein>
<organism evidence="1 2">
    <name type="scientific">Rangifer tarandus platyrhynchus</name>
    <name type="common">Svalbard reindeer</name>
    <dbReference type="NCBI Taxonomy" id="3082113"/>
    <lineage>
        <taxon>Eukaryota</taxon>
        <taxon>Metazoa</taxon>
        <taxon>Chordata</taxon>
        <taxon>Craniata</taxon>
        <taxon>Vertebrata</taxon>
        <taxon>Euteleostomi</taxon>
        <taxon>Mammalia</taxon>
        <taxon>Eutheria</taxon>
        <taxon>Laurasiatheria</taxon>
        <taxon>Artiodactyla</taxon>
        <taxon>Ruminantia</taxon>
        <taxon>Pecora</taxon>
        <taxon>Cervidae</taxon>
        <taxon>Odocoileinae</taxon>
        <taxon>Rangifer</taxon>
    </lineage>
</organism>
<sequence length="194" mass="20897">MHSSFAGDSTVFLRAIVETEAPGGEGLPWGLRARPERLPVPFWPTEGQPFTPGRCLERQPLVFLPPAHSRASASGSVEPFLTLVELSFLRLSRAGIRSGRCGCRRRAGRAGVAQRDWCSKVARRESVVTSLVCSCGAERLLLVILSGSRDGLCLPDSQLLSSGFRPGTPSSDRGPSQGCGRMTRSLHGLSLRAR</sequence>
<evidence type="ECO:0000313" key="2">
    <source>
        <dbReference type="Proteomes" id="UP001162501"/>
    </source>
</evidence>
<reference evidence="1" key="1">
    <citation type="submission" date="2025-03" db="EMBL/GenBank/DDBJ databases">
        <authorList>
            <consortium name="ELIXIR-Norway"/>
            <consortium name="Elixir Norway"/>
        </authorList>
    </citation>
    <scope>NUCLEOTIDE SEQUENCE</scope>
</reference>
<evidence type="ECO:0000313" key="1">
    <source>
        <dbReference type="EMBL" id="CAN0500561.1"/>
    </source>
</evidence>
<gene>
    <name evidence="1" type="ORF">MRATA1EN22A_LOCUS22260</name>
</gene>
<proteinExistence type="predicted"/>
<dbReference type="EMBL" id="OZ243562">
    <property type="protein sequence ID" value="CAN0500561.1"/>
    <property type="molecule type" value="Genomic_DNA"/>
</dbReference>